<dbReference type="KEGG" id="nso:NIASO_11450"/>
<dbReference type="RefSeq" id="WP_008585646.1">
    <property type="nucleotide sequence ID" value="NZ_CP007035.1"/>
</dbReference>
<dbReference type="HOGENOM" id="CLU_013214_1_0_10"/>
<keyword evidence="1" id="KW-0732">Signal</keyword>
<dbReference type="AlphaFoldDB" id="W0F846"/>
<name>W0F846_9BACT</name>
<dbReference type="Proteomes" id="UP000003586">
    <property type="component" value="Chromosome"/>
</dbReference>
<reference evidence="2 3" key="1">
    <citation type="submission" date="2013-12" db="EMBL/GenBank/DDBJ databases">
        <authorList>
            <consortium name="DOE Joint Genome Institute"/>
            <person name="Eisen J."/>
            <person name="Huntemann M."/>
            <person name="Han J."/>
            <person name="Chen A."/>
            <person name="Kyrpides N."/>
            <person name="Mavromatis K."/>
            <person name="Markowitz V."/>
            <person name="Palaniappan K."/>
            <person name="Ivanova N."/>
            <person name="Schaumberg A."/>
            <person name="Pati A."/>
            <person name="Liolios K."/>
            <person name="Nordberg H.P."/>
            <person name="Cantor M.N."/>
            <person name="Hua S.X."/>
            <person name="Woyke T."/>
        </authorList>
    </citation>
    <scope>NUCLEOTIDE SEQUENCE [LARGE SCALE GENOMIC DNA]</scope>
    <source>
        <strain evidence="3">DSM 19437</strain>
    </source>
</reference>
<proteinExistence type="predicted"/>
<organism evidence="2 3">
    <name type="scientific">Niabella soli DSM 19437</name>
    <dbReference type="NCBI Taxonomy" id="929713"/>
    <lineage>
        <taxon>Bacteria</taxon>
        <taxon>Pseudomonadati</taxon>
        <taxon>Bacteroidota</taxon>
        <taxon>Chitinophagia</taxon>
        <taxon>Chitinophagales</taxon>
        <taxon>Chitinophagaceae</taxon>
        <taxon>Niabella</taxon>
    </lineage>
</organism>
<accession>W0F846</accession>
<dbReference type="OrthoDB" id="679547at2"/>
<evidence type="ECO:0000256" key="1">
    <source>
        <dbReference type="SAM" id="SignalP"/>
    </source>
</evidence>
<evidence type="ECO:0008006" key="4">
    <source>
        <dbReference type="Google" id="ProtNLM"/>
    </source>
</evidence>
<feature type="signal peptide" evidence="1">
    <location>
        <begin position="1"/>
        <end position="21"/>
    </location>
</feature>
<feature type="chain" id="PRO_5004788108" description="Macroglobulin domain-containing protein" evidence="1">
    <location>
        <begin position="22"/>
        <end position="913"/>
    </location>
</feature>
<protein>
    <recommendedName>
        <fullName evidence="4">Macroglobulin domain-containing protein</fullName>
    </recommendedName>
</protein>
<dbReference type="EMBL" id="CP007035">
    <property type="protein sequence ID" value="AHF17639.1"/>
    <property type="molecule type" value="Genomic_DNA"/>
</dbReference>
<dbReference type="eggNOG" id="COG1629">
    <property type="taxonomic scope" value="Bacteria"/>
</dbReference>
<gene>
    <name evidence="2" type="ORF">NIASO_11450</name>
</gene>
<evidence type="ECO:0000313" key="3">
    <source>
        <dbReference type="Proteomes" id="UP000003586"/>
    </source>
</evidence>
<sequence>MKKWCTVLFLLGLLNSLQSHAQFTKLISRLEQNTTTNLNTPREKLFIHYDRPFYKVKDTMWMKGYLLSASENSITDSTGIAYIEIINAANEVVKRTAAPCYWGRFQSSIVLKEDDFPQGSYLLRAYTNWMRNFGDSTFFESRFTIINPVSGDWNARIEQLSLTGNRIIIDASLTANNLQPIARKKIGIRVRSKSHALLKLQAITDAEGNLFIDTLLKNYASGKSLSVEISDKEDLKLQVPVSAAGQSAIDLQFLPEGGSFIAGKQRLLGFKALNSYGKGIDIKGVIKNGQGQEVARFASVHKGMGAVAFIPQAGETYTAYPDKGQPVKLPEATTSGTALHVVNDESDDSVRISIDGTPDLSGKRFFFAAASKGIIFAEGPVRIAVKEHNLGIAKKVLPSGIATFTLYDSLMRPVNERSVFIWHKDPLQLSLVSNKETYRKKDSVSLRLTVKDIHNKNNGGSFSIAVIDTSQVSVNKLSENLLTYMLLSADLKGVVEDPYYYFQDPAPGAADALLLTQGWVHYEWQPANFKYSREAAYTITGKATNIFNKPFSNTKVTLFGKVGKEGLLAMDTTTDKNGIFTFTHFPYFANDSVSLAIAAVNKKGKAFNVGVELNEPKFPPYTGGGTLFDRQNILLDTATAQFVNKQTAMRKLIKKNGEYLDEVVVKTNALIPGSKNLNKNGGADQVINEKILQQTPKATLLDVLNKQVKGFRIGSPPKRTALMYMVYTNIARFIIDGVDLHFFYHSSGMGPNDYILFLDTYLKYFSAEDIKGIEIMNNPRFNSSYRSHFLSIQEQMNSGPVQTDYSFIEITTQSGSGPFIRKTPGMYLYRPVVPVLAKQFYSPRYASPDVKTAFPDLRTTVYWNPEVIVSRNGATPISFHTSESNSNYMILVQGINLVGGMGVLYQPLIINEK</sequence>
<dbReference type="Gene3D" id="2.60.40.1930">
    <property type="match status" value="1"/>
</dbReference>
<keyword evidence="3" id="KW-1185">Reference proteome</keyword>
<evidence type="ECO:0000313" key="2">
    <source>
        <dbReference type="EMBL" id="AHF17639.1"/>
    </source>
</evidence>
<dbReference type="STRING" id="929713.NIASO_11450"/>